<feature type="domain" description="HTH deoR-type" evidence="6">
    <location>
        <begin position="4"/>
        <end position="66"/>
    </location>
</feature>
<dbReference type="CDD" id="cd05568">
    <property type="entry name" value="PTS_IIB_bgl_like"/>
    <property type="match status" value="1"/>
</dbReference>
<evidence type="ECO:0000259" key="9">
    <source>
        <dbReference type="PROSITE" id="PS51372"/>
    </source>
</evidence>
<dbReference type="Gene3D" id="3.40.930.10">
    <property type="entry name" value="Mannitol-specific EII, Chain A"/>
    <property type="match status" value="1"/>
</dbReference>
<feature type="domain" description="PTS EIIB type-2" evidence="8">
    <location>
        <begin position="404"/>
        <end position="497"/>
    </location>
</feature>
<dbReference type="SUPFAM" id="SSF52794">
    <property type="entry name" value="PTS system IIB component-like"/>
    <property type="match status" value="1"/>
</dbReference>
<organism evidence="10 11">
    <name type="scientific">Thomasclavelia spiroformis</name>
    <dbReference type="NCBI Taxonomy" id="29348"/>
    <lineage>
        <taxon>Bacteria</taxon>
        <taxon>Bacillati</taxon>
        <taxon>Bacillota</taxon>
        <taxon>Erysipelotrichia</taxon>
        <taxon>Erysipelotrichales</taxon>
        <taxon>Coprobacillaceae</taxon>
        <taxon>Thomasclavelia</taxon>
    </lineage>
</organism>
<keyword evidence="5" id="KW-0804">Transcription</keyword>
<dbReference type="InterPro" id="IPR011608">
    <property type="entry name" value="PRD"/>
</dbReference>
<evidence type="ECO:0000256" key="2">
    <source>
        <dbReference type="ARBA" id="ARBA00022737"/>
    </source>
</evidence>
<sequence>MVFPYNRLNEIFDYVRQDNIISVNRLASLLHVTDRTIRSDIQIINEILEKNGSKIKLKRKTGYYIEINDQEKYNAFLYSIKQNKMNNLELDTSQDRIKYLLNILLYSNNYISLDDLADKIYVSKNTLQNYIKTLKNIFLKYNLEYISKTNVGIKVIGNENDKRKCLVENVLSFNFQNYVTGFTKDEYTLFEGIDLDLLKQIIANKLTVAQIKTNDFNFKNLIIHFALMISRIQFDCYINTNNAIKIDDNYANFINDIAKEIEKAFDITISEGEKKYIYSHLVANTRLNDLVSNDNKIKALVEELLNNIYYDYNFDLRNDEILSHDLFLHFKSILNTKSLALNKRNPLLNTIKANFPLAFDITITCITKIFNKPPYILTEDEIGYVSLHVGAAIERCFSGSLQRKSVILVCGSGQATTRMLEARLNVFFKDKIMIVHRASYNEFINYTKRELLNIDFVISTIPLKSNYVPTITVDFSLNNQNIEDISKFLTSISLDKMKKSNKFFDKNLFLHLDKIESKETLLKQMCHLMEEQNIVDNDYFDYVMERENLAKTNMNEIFALPHPMRLCAKDTKVAVAIIGEPLTWYKQDTVQIIFLLAIKQGDQQDIEHLYDIFIEIVNNPKLQQNIIHCHDFDSFINNLLDNIE</sequence>
<dbReference type="PROSITE" id="PS51000">
    <property type="entry name" value="HTH_DEOR_2"/>
    <property type="match status" value="1"/>
</dbReference>
<dbReference type="PANTHER" id="PTHR30185:SF13">
    <property type="entry name" value="LICABCH OPERON REGULATOR-RELATED"/>
    <property type="match status" value="1"/>
</dbReference>
<dbReference type="InterPro" id="IPR036095">
    <property type="entry name" value="PTS_EIIB-like_sf"/>
</dbReference>
<dbReference type="InterPro" id="IPR036388">
    <property type="entry name" value="WH-like_DNA-bd_sf"/>
</dbReference>
<dbReference type="PROSITE" id="PS51099">
    <property type="entry name" value="PTS_EIIB_TYPE_2"/>
    <property type="match status" value="1"/>
</dbReference>
<dbReference type="Gene3D" id="1.10.10.10">
    <property type="entry name" value="Winged helix-like DNA-binding domain superfamily/Winged helix DNA-binding domain"/>
    <property type="match status" value="2"/>
</dbReference>
<accession>A0A3E5FTX1</accession>
<keyword evidence="4" id="KW-0010">Activator</keyword>
<keyword evidence="3" id="KW-0805">Transcription regulation</keyword>
<feature type="domain" description="PRD" evidence="9">
    <location>
        <begin position="189"/>
        <end position="291"/>
    </location>
</feature>
<dbReference type="PROSITE" id="PS51372">
    <property type="entry name" value="PRD_2"/>
    <property type="match status" value="2"/>
</dbReference>
<dbReference type="GO" id="GO:0009401">
    <property type="term" value="P:phosphoenolpyruvate-dependent sugar phosphotransferase system"/>
    <property type="evidence" value="ECO:0007669"/>
    <property type="project" value="InterPro"/>
</dbReference>
<dbReference type="GO" id="GO:0003700">
    <property type="term" value="F:DNA-binding transcription factor activity"/>
    <property type="evidence" value="ECO:0007669"/>
    <property type="project" value="InterPro"/>
</dbReference>
<dbReference type="InterPro" id="IPR016152">
    <property type="entry name" value="PTrfase/Anion_transptr"/>
</dbReference>
<evidence type="ECO:0000256" key="1">
    <source>
        <dbReference type="ARBA" id="ARBA00022679"/>
    </source>
</evidence>
<dbReference type="InterPro" id="IPR001034">
    <property type="entry name" value="DeoR_HTH"/>
</dbReference>
<dbReference type="Proteomes" id="UP000261087">
    <property type="component" value="Unassembled WGS sequence"/>
</dbReference>
<evidence type="ECO:0000313" key="11">
    <source>
        <dbReference type="Proteomes" id="UP000261087"/>
    </source>
</evidence>
<dbReference type="InterPro" id="IPR013011">
    <property type="entry name" value="PTS_EIIB_2"/>
</dbReference>
<proteinExistence type="predicted"/>
<evidence type="ECO:0000256" key="3">
    <source>
        <dbReference type="ARBA" id="ARBA00023015"/>
    </source>
</evidence>
<dbReference type="InterPro" id="IPR036390">
    <property type="entry name" value="WH_DNA-bd_sf"/>
</dbReference>
<dbReference type="Pfam" id="PF08279">
    <property type="entry name" value="HTH_11"/>
    <property type="match status" value="1"/>
</dbReference>
<dbReference type="Gene3D" id="1.10.1790.10">
    <property type="entry name" value="PRD domain"/>
    <property type="match status" value="2"/>
</dbReference>
<dbReference type="Gene3D" id="3.40.50.2300">
    <property type="match status" value="1"/>
</dbReference>
<gene>
    <name evidence="10" type="ORF">DXB31_02860</name>
</gene>
<dbReference type="SUPFAM" id="SSF46785">
    <property type="entry name" value="Winged helix' DNA-binding domain"/>
    <property type="match status" value="1"/>
</dbReference>
<dbReference type="InterPro" id="IPR007737">
    <property type="entry name" value="Mga_HTH"/>
</dbReference>
<evidence type="ECO:0000256" key="4">
    <source>
        <dbReference type="ARBA" id="ARBA00023159"/>
    </source>
</evidence>
<evidence type="ECO:0000259" key="8">
    <source>
        <dbReference type="PROSITE" id="PS51099"/>
    </source>
</evidence>
<evidence type="ECO:0000313" key="10">
    <source>
        <dbReference type="EMBL" id="RGO12668.1"/>
    </source>
</evidence>
<evidence type="ECO:0000259" key="6">
    <source>
        <dbReference type="PROSITE" id="PS51000"/>
    </source>
</evidence>
<evidence type="ECO:0000256" key="5">
    <source>
        <dbReference type="ARBA" id="ARBA00023163"/>
    </source>
</evidence>
<feature type="domain" description="PRD" evidence="9">
    <location>
        <begin position="292"/>
        <end position="399"/>
    </location>
</feature>
<dbReference type="Pfam" id="PF00359">
    <property type="entry name" value="PTS_EIIA_2"/>
    <property type="match status" value="1"/>
</dbReference>
<evidence type="ECO:0000259" key="7">
    <source>
        <dbReference type="PROSITE" id="PS51094"/>
    </source>
</evidence>
<protein>
    <submittedName>
        <fullName evidence="10">Transcription antiterminator</fullName>
    </submittedName>
</protein>
<dbReference type="InterPro" id="IPR036634">
    <property type="entry name" value="PRD_sf"/>
</dbReference>
<dbReference type="Pfam" id="PF00874">
    <property type="entry name" value="PRD"/>
    <property type="match status" value="2"/>
</dbReference>
<name>A0A3E5FTX1_9FIRM</name>
<dbReference type="EMBL" id="QSVF01000004">
    <property type="protein sequence ID" value="RGO12668.1"/>
    <property type="molecule type" value="Genomic_DNA"/>
</dbReference>
<dbReference type="GO" id="GO:0008982">
    <property type="term" value="F:protein-N(PI)-phosphohistidine-sugar phosphotransferase activity"/>
    <property type="evidence" value="ECO:0007669"/>
    <property type="project" value="InterPro"/>
</dbReference>
<comment type="caution">
    <text evidence="10">The sequence shown here is derived from an EMBL/GenBank/DDBJ whole genome shotgun (WGS) entry which is preliminary data.</text>
</comment>
<dbReference type="InterPro" id="IPR002178">
    <property type="entry name" value="PTS_EIIA_type-2_dom"/>
</dbReference>
<dbReference type="Pfam" id="PF05043">
    <property type="entry name" value="Mga"/>
    <property type="match status" value="1"/>
</dbReference>
<reference evidence="10 11" key="1">
    <citation type="submission" date="2018-08" db="EMBL/GenBank/DDBJ databases">
        <title>A genome reference for cultivated species of the human gut microbiota.</title>
        <authorList>
            <person name="Zou Y."/>
            <person name="Xue W."/>
            <person name="Luo G."/>
        </authorList>
    </citation>
    <scope>NUCLEOTIDE SEQUENCE [LARGE SCALE GENOMIC DNA]</scope>
    <source>
        <strain evidence="10 11">OM02-6</strain>
    </source>
</reference>
<feature type="domain" description="PTS EIIA type-2" evidence="7">
    <location>
        <begin position="501"/>
        <end position="643"/>
    </location>
</feature>
<dbReference type="AlphaFoldDB" id="A0A3E5FTX1"/>
<dbReference type="SUPFAM" id="SSF55804">
    <property type="entry name" value="Phoshotransferase/anion transport protein"/>
    <property type="match status" value="1"/>
</dbReference>
<dbReference type="InterPro" id="IPR013196">
    <property type="entry name" value="HTH_11"/>
</dbReference>
<dbReference type="SUPFAM" id="SSF63520">
    <property type="entry name" value="PTS-regulatory domain, PRD"/>
    <property type="match status" value="2"/>
</dbReference>
<dbReference type="PROSITE" id="PS51094">
    <property type="entry name" value="PTS_EIIA_TYPE_2"/>
    <property type="match status" value="1"/>
</dbReference>
<keyword evidence="1" id="KW-0808">Transferase</keyword>
<dbReference type="PANTHER" id="PTHR30185">
    <property type="entry name" value="CRYPTIC BETA-GLUCOSIDE BGL OPERON ANTITERMINATOR"/>
    <property type="match status" value="1"/>
</dbReference>
<keyword evidence="2" id="KW-0677">Repeat</keyword>
<dbReference type="InterPro" id="IPR050661">
    <property type="entry name" value="BglG_antiterminators"/>
</dbReference>